<protein>
    <submittedName>
        <fullName evidence="3">NHL repeat-containing protein 2</fullName>
    </submittedName>
</protein>
<dbReference type="SUPFAM" id="SSF52833">
    <property type="entry name" value="Thioredoxin-like"/>
    <property type="match status" value="1"/>
</dbReference>
<dbReference type="InterPro" id="IPR011042">
    <property type="entry name" value="6-blade_b-propeller_TolB-like"/>
</dbReference>
<evidence type="ECO:0000313" key="3">
    <source>
        <dbReference type="EMBL" id="OXA50455.1"/>
    </source>
</evidence>
<dbReference type="Gene3D" id="2.120.10.30">
    <property type="entry name" value="TolB, C-terminal domain"/>
    <property type="match status" value="2"/>
</dbReference>
<dbReference type="InterPro" id="IPR001258">
    <property type="entry name" value="NHL_repeat"/>
</dbReference>
<organism evidence="3 4">
    <name type="scientific">Folsomia candida</name>
    <name type="common">Springtail</name>
    <dbReference type="NCBI Taxonomy" id="158441"/>
    <lineage>
        <taxon>Eukaryota</taxon>
        <taxon>Metazoa</taxon>
        <taxon>Ecdysozoa</taxon>
        <taxon>Arthropoda</taxon>
        <taxon>Hexapoda</taxon>
        <taxon>Collembola</taxon>
        <taxon>Entomobryomorpha</taxon>
        <taxon>Isotomoidea</taxon>
        <taxon>Isotomidae</taxon>
        <taxon>Proisotominae</taxon>
        <taxon>Folsomia</taxon>
    </lineage>
</organism>
<sequence>MNYPWLNKQISKLEKGESTTLPKPIKKLVEQYLDNFYEFSVEDGLIERGRNPLRIEMDKTKLEAINTTELPKLDSLNGNIVLVEFFTHCCINCIHSIEDVREVYEDVTKSDSRNGLGLKIVSIHSPKFTREKELESIKSFTEQFKMDYSDVVNDPGCELWNELGISCWPTLLILGPNPDGDGMNLLFTMMGEGHKHILKLILSSALAYFRHKLRVTGNDMVDGGQISSQRKVPQEETVEKPFDHILRYPGKVASKNGILAIADTGNHRIIVSDLNGSIKHIIGSSQRGYANGTFSQAKFYFPQGVVFKDENVLIIADTGNHAIRQVDLMLGKVCTLVPPGWNYSHDEEIVHLRSPWDVTFFSKEILLVAAAGNHRIFAYFFESSKLFSELEPFDKDTFTVIAGTGKEENRNNAYILKASFAQPSGICVLNRPDNAKVIFIADSESSSIRSITTEGKGKVQAVVGGARDPTDLFSYGDIDGKGVSVKLQHPMGVCSHKTLSQVYFVDTYNNRVKVVDVDSQSCFTLCGNGAPGNVVGDLSDVKFNEPGGICISDNGEILYVADTNNHAIKSINLQSKSVTNIPFKHVEYDDVFSLQRSVNNIISFKICITNIPENFEGGQFRVAELPSNPKSANVTSGEIIKDQSIGIALVEFPANLTQEYSITLDIFLCGPSSCYKKTLKFLLNFNSNHEDSITCFTYKPKENFFNI</sequence>
<dbReference type="Pfam" id="PF01436">
    <property type="entry name" value="NHL"/>
    <property type="match status" value="1"/>
</dbReference>
<dbReference type="Proteomes" id="UP000198287">
    <property type="component" value="Unassembled WGS sequence"/>
</dbReference>
<comment type="caution">
    <text evidence="3">The sequence shown here is derived from an EMBL/GenBank/DDBJ whole genome shotgun (WGS) entry which is preliminary data.</text>
</comment>
<dbReference type="OrthoDB" id="273823at2759"/>
<dbReference type="InterPro" id="IPR012336">
    <property type="entry name" value="Thioredoxin-like_fold"/>
</dbReference>
<dbReference type="STRING" id="158441.A0A226DYB0"/>
<dbReference type="SUPFAM" id="SSF101898">
    <property type="entry name" value="NHL repeat"/>
    <property type="match status" value="1"/>
</dbReference>
<dbReference type="PANTHER" id="PTHR46388">
    <property type="entry name" value="NHL REPEAT-CONTAINING PROTEIN 2"/>
    <property type="match status" value="1"/>
</dbReference>
<keyword evidence="4" id="KW-1185">Reference proteome</keyword>
<dbReference type="Pfam" id="PF13905">
    <property type="entry name" value="Thioredoxin_8"/>
    <property type="match status" value="1"/>
</dbReference>
<name>A0A226DYB0_FOLCA</name>
<keyword evidence="1" id="KW-0677">Repeat</keyword>
<proteinExistence type="predicted"/>
<accession>A0A226DYB0</accession>
<dbReference type="PANTHER" id="PTHR46388:SF2">
    <property type="entry name" value="NHL REPEAT-CONTAINING PROTEIN 2"/>
    <property type="match status" value="1"/>
</dbReference>
<feature type="domain" description="Thioredoxin-like fold" evidence="2">
    <location>
        <begin position="78"/>
        <end position="177"/>
    </location>
</feature>
<dbReference type="OMA" id="IAMAGVH"/>
<gene>
    <name evidence="3" type="ORF">Fcan01_14719</name>
</gene>
<dbReference type="Gene3D" id="3.40.30.10">
    <property type="entry name" value="Glutaredoxin"/>
    <property type="match status" value="1"/>
</dbReference>
<reference evidence="3 4" key="1">
    <citation type="submission" date="2015-12" db="EMBL/GenBank/DDBJ databases">
        <title>The genome of Folsomia candida.</title>
        <authorList>
            <person name="Faddeeva A."/>
            <person name="Derks M.F."/>
            <person name="Anvar Y."/>
            <person name="Smit S."/>
            <person name="Van Straalen N."/>
            <person name="Roelofs D."/>
        </authorList>
    </citation>
    <scope>NUCLEOTIDE SEQUENCE [LARGE SCALE GENOMIC DNA]</scope>
    <source>
        <strain evidence="3 4">VU population</strain>
        <tissue evidence="3">Whole body</tissue>
    </source>
</reference>
<evidence type="ECO:0000313" key="4">
    <source>
        <dbReference type="Proteomes" id="UP000198287"/>
    </source>
</evidence>
<dbReference type="AlphaFoldDB" id="A0A226DYB0"/>
<dbReference type="InterPro" id="IPR036249">
    <property type="entry name" value="Thioredoxin-like_sf"/>
</dbReference>
<dbReference type="EMBL" id="LNIX01000009">
    <property type="protein sequence ID" value="OXA50455.1"/>
    <property type="molecule type" value="Genomic_DNA"/>
</dbReference>
<evidence type="ECO:0000259" key="2">
    <source>
        <dbReference type="Pfam" id="PF13905"/>
    </source>
</evidence>
<evidence type="ECO:0000256" key="1">
    <source>
        <dbReference type="ARBA" id="ARBA00022737"/>
    </source>
</evidence>